<evidence type="ECO:0000313" key="5">
    <source>
        <dbReference type="EMBL" id="KAG2655084.1"/>
    </source>
</evidence>
<gene>
    <name evidence="5" type="ORF">PVAP13_1NG552300</name>
</gene>
<evidence type="ECO:0000259" key="4">
    <source>
        <dbReference type="Pfam" id="PF24922"/>
    </source>
</evidence>
<feature type="domain" description="Acyl-CoA-binding" evidence="4">
    <location>
        <begin position="400"/>
        <end position="502"/>
    </location>
</feature>
<evidence type="ECO:0000256" key="3">
    <source>
        <dbReference type="SAM" id="Coils"/>
    </source>
</evidence>
<name>A0A8T0XCH7_PANVG</name>
<comment type="caution">
    <text evidence="5">The sequence shown here is derived from an EMBL/GenBank/DDBJ whole genome shotgun (WGS) entry which is preliminary data.</text>
</comment>
<keyword evidence="2" id="KW-0677">Repeat</keyword>
<sequence>MGEGINGDACLASAPYDHWVMLGPAGGSPRPSARYKHAAQVVQDKLYVVGGSRNGRSLSDVQVFDFRTFTWSALNPTRDSNQLNLENNATGGSFPALAGHSLVKWKNNLVVVAGNTRSLSSSNKVSVWLIDVETNSWSAVDTYGKVPTARGGQSVSLLGSRLLMFGGEDNKRRLLNDIHILDLETMMWEEVKTEKGGPTPRYDHSAAIYADQYLLIFGGSSHSTCFSDFYLLDLQTLEWSQPDTQGAHIAPRSGHAGTLIDENWYIVGGGDNASGATDTIVMNASKFVWSVVTSVSARDPLACEGLILCSTTIDGENFLIAFGGYNGKYSNEIFVLKLKARNLVQPRLLQSPAAAAAAASVTAAYALITATDEKTRDIVATDDFAIKNAQPASSSKKLVAEIDVVNGEKDKLESRLAEVRDENSKLKDKLDLANLSYGELAKELESVQNQLAAEGSRCQKLESQIAAARKRLESAGSLENELEVLRHQISQVEQTMATTQRQKSGGVWKWVAGSAEVSDDE</sequence>
<dbReference type="OrthoDB" id="10251809at2759"/>
<proteinExistence type="predicted"/>
<dbReference type="InterPro" id="IPR006652">
    <property type="entry name" value="Kelch_1"/>
</dbReference>
<dbReference type="AlphaFoldDB" id="A0A8T0XCH7"/>
<dbReference type="InterPro" id="IPR015915">
    <property type="entry name" value="Kelch-typ_b-propeller"/>
</dbReference>
<dbReference type="Gene3D" id="2.120.10.80">
    <property type="entry name" value="Kelch-type beta propeller"/>
    <property type="match status" value="2"/>
</dbReference>
<organism evidence="5 6">
    <name type="scientific">Panicum virgatum</name>
    <name type="common">Blackwell switchgrass</name>
    <dbReference type="NCBI Taxonomy" id="38727"/>
    <lineage>
        <taxon>Eukaryota</taxon>
        <taxon>Viridiplantae</taxon>
        <taxon>Streptophyta</taxon>
        <taxon>Embryophyta</taxon>
        <taxon>Tracheophyta</taxon>
        <taxon>Spermatophyta</taxon>
        <taxon>Magnoliopsida</taxon>
        <taxon>Liliopsida</taxon>
        <taxon>Poales</taxon>
        <taxon>Poaceae</taxon>
        <taxon>PACMAD clade</taxon>
        <taxon>Panicoideae</taxon>
        <taxon>Panicodae</taxon>
        <taxon>Paniceae</taxon>
        <taxon>Panicinae</taxon>
        <taxon>Panicum</taxon>
        <taxon>Panicum sect. Hiantes</taxon>
    </lineage>
</organism>
<keyword evidence="6" id="KW-1185">Reference proteome</keyword>
<dbReference type="PANTHER" id="PTHR46093">
    <property type="entry name" value="ACYL-COA-BINDING DOMAIN-CONTAINING PROTEIN 5"/>
    <property type="match status" value="1"/>
</dbReference>
<protein>
    <recommendedName>
        <fullName evidence="4">Acyl-CoA-binding domain-containing protein</fullName>
    </recommendedName>
</protein>
<dbReference type="Proteomes" id="UP000823388">
    <property type="component" value="Chromosome 1N"/>
</dbReference>
<dbReference type="SUPFAM" id="SSF57997">
    <property type="entry name" value="Tropomyosin"/>
    <property type="match status" value="1"/>
</dbReference>
<keyword evidence="1" id="KW-0880">Kelch repeat</keyword>
<reference evidence="5" key="1">
    <citation type="submission" date="2020-05" db="EMBL/GenBank/DDBJ databases">
        <title>WGS assembly of Panicum virgatum.</title>
        <authorList>
            <person name="Lovell J.T."/>
            <person name="Jenkins J."/>
            <person name="Shu S."/>
            <person name="Juenger T.E."/>
            <person name="Schmutz J."/>
        </authorList>
    </citation>
    <scope>NUCLEOTIDE SEQUENCE</scope>
    <source>
        <strain evidence="5">AP13</strain>
    </source>
</reference>
<dbReference type="Pfam" id="PF01344">
    <property type="entry name" value="Kelch_1"/>
    <property type="match status" value="1"/>
</dbReference>
<keyword evidence="3" id="KW-0175">Coiled coil</keyword>
<dbReference type="Pfam" id="PF24681">
    <property type="entry name" value="Kelch_KLHDC2_KLHL20_DRC7"/>
    <property type="match status" value="1"/>
</dbReference>
<evidence type="ECO:0000313" key="6">
    <source>
        <dbReference type="Proteomes" id="UP000823388"/>
    </source>
</evidence>
<accession>A0A8T0XCH7</accession>
<dbReference type="Gene3D" id="1.10.287.1490">
    <property type="match status" value="1"/>
</dbReference>
<dbReference type="EMBL" id="CM029038">
    <property type="protein sequence ID" value="KAG2655084.1"/>
    <property type="molecule type" value="Genomic_DNA"/>
</dbReference>
<evidence type="ECO:0000256" key="2">
    <source>
        <dbReference type="ARBA" id="ARBA00022737"/>
    </source>
</evidence>
<dbReference type="SUPFAM" id="SSF117281">
    <property type="entry name" value="Kelch motif"/>
    <property type="match status" value="2"/>
</dbReference>
<evidence type="ECO:0000256" key="1">
    <source>
        <dbReference type="ARBA" id="ARBA00022441"/>
    </source>
</evidence>
<dbReference type="PANTHER" id="PTHR46093:SF5">
    <property type="entry name" value="OS02G0822800 PROTEIN"/>
    <property type="match status" value="1"/>
</dbReference>
<dbReference type="InterPro" id="IPR056819">
    <property type="entry name" value="ACBP4-6_C"/>
</dbReference>
<dbReference type="Pfam" id="PF24922">
    <property type="entry name" value="ACBP4_C"/>
    <property type="match status" value="1"/>
</dbReference>
<feature type="coiled-coil region" evidence="3">
    <location>
        <begin position="395"/>
        <end position="502"/>
    </location>
</feature>